<keyword evidence="1" id="KW-0808">Transferase</keyword>
<evidence type="ECO:0000313" key="2">
    <source>
        <dbReference type="Proteomes" id="UP001277972"/>
    </source>
</evidence>
<evidence type="ECO:0000313" key="1">
    <source>
        <dbReference type="EMBL" id="MDX8045704.1"/>
    </source>
</evidence>
<protein>
    <submittedName>
        <fullName evidence="1">GNAT family N-acetyltransferase</fullName>
        <ecNumber evidence="1">2.3.1.-</ecNumber>
    </submittedName>
</protein>
<gene>
    <name evidence="1" type="ORF">SH601_06845</name>
</gene>
<proteinExistence type="predicted"/>
<sequence>MNNIMYKSDISITPRDLSDLFRASGIKRPYDDLERLQQMMEHANIFITAWDGIRIVGVARGLTDFSYCCYLSDLAVDKAYQHQGIGKKLIEQVQQEISKEVALILLSAPDAIDYYPKIGFDKADNGFIIKRTK</sequence>
<accession>A0ACC6M423</accession>
<keyword evidence="1" id="KW-0012">Acyltransferase</keyword>
<dbReference type="Proteomes" id="UP001277972">
    <property type="component" value="Unassembled WGS sequence"/>
</dbReference>
<name>A0ACC6M423_9BACI</name>
<comment type="caution">
    <text evidence="1">The sequence shown here is derived from an EMBL/GenBank/DDBJ whole genome shotgun (WGS) entry which is preliminary data.</text>
</comment>
<organism evidence="1 2">
    <name type="scientific">Gracilibacillus pellucidus</name>
    <dbReference type="NCBI Taxonomy" id="3095368"/>
    <lineage>
        <taxon>Bacteria</taxon>
        <taxon>Bacillati</taxon>
        <taxon>Bacillota</taxon>
        <taxon>Bacilli</taxon>
        <taxon>Bacillales</taxon>
        <taxon>Bacillaceae</taxon>
        <taxon>Gracilibacillus</taxon>
    </lineage>
</organism>
<reference evidence="1" key="1">
    <citation type="submission" date="2023-11" db="EMBL/GenBank/DDBJ databases">
        <title>Gracilibacillus pellucida a moderately halophilic bacterium isolated from saline soil in Xinjiang province.</title>
        <authorList>
            <person name="Zhang Z."/>
            <person name="Tan F."/>
            <person name="Wang Y."/>
            <person name="Xia M."/>
        </authorList>
    </citation>
    <scope>NUCLEOTIDE SEQUENCE</scope>
    <source>
        <strain evidence="1">S3-1-1</strain>
    </source>
</reference>
<dbReference type="EC" id="2.3.1.-" evidence="1"/>
<dbReference type="EMBL" id="JAWZSR010000003">
    <property type="protein sequence ID" value="MDX8045704.1"/>
    <property type="molecule type" value="Genomic_DNA"/>
</dbReference>
<keyword evidence="2" id="KW-1185">Reference proteome</keyword>